<comment type="similarity">
    <text evidence="1">Belongs to the UPF0161 family.</text>
</comment>
<dbReference type="Pfam" id="PF01809">
    <property type="entry name" value="YidD"/>
    <property type="match status" value="1"/>
</dbReference>
<sequence length="145" mass="15469">MTRVLLILLRIYKVAFSPFVGAQCRFLPTCSDYARDAVLAHGPGYGSYLAAKRLCRCHPFAQGGYDPVPPAAGDAVPRSTDPASTDATAADSQPARPSIQAVPENVASSPRVDREAQPYKGTASIAGSRSGCAAVFRRWLHLPRP</sequence>
<keyword evidence="3" id="KW-0732">Signal</keyword>
<evidence type="ECO:0000256" key="2">
    <source>
        <dbReference type="SAM" id="MobiDB-lite"/>
    </source>
</evidence>
<feature type="signal peptide" evidence="3">
    <location>
        <begin position="1"/>
        <end position="22"/>
    </location>
</feature>
<reference evidence="4 5" key="1">
    <citation type="submission" date="2019-11" db="EMBL/GenBank/DDBJ databases">
        <title>Phenotypic characterization of an OXA-22 and OXA-60 co-producing Ralstonia pickettii clinical strain.</title>
        <authorList>
            <person name="He F."/>
        </authorList>
    </citation>
    <scope>NUCLEOTIDE SEQUENCE [LARGE SCALE GENOMIC DNA]</scope>
    <source>
        <strain evidence="4 5">PSLESD1</strain>
    </source>
</reference>
<proteinExistence type="inferred from homology"/>
<dbReference type="GO" id="GO:0005886">
    <property type="term" value="C:plasma membrane"/>
    <property type="evidence" value="ECO:0007669"/>
    <property type="project" value="UniProtKB-SubCell"/>
</dbReference>
<dbReference type="NCBIfam" id="TIGR00278">
    <property type="entry name" value="membrane protein insertion efficiency factor YidD"/>
    <property type="match status" value="1"/>
</dbReference>
<dbReference type="AlphaFoldDB" id="A0A7X2HR34"/>
<keyword evidence="1" id="KW-0472">Membrane</keyword>
<evidence type="ECO:0000256" key="1">
    <source>
        <dbReference type="HAMAP-Rule" id="MF_00386"/>
    </source>
</evidence>
<name>A0A7X2HR34_RALPI</name>
<feature type="compositionally biased region" description="Low complexity" evidence="2">
    <location>
        <begin position="68"/>
        <end position="95"/>
    </location>
</feature>
<evidence type="ECO:0000256" key="3">
    <source>
        <dbReference type="SAM" id="SignalP"/>
    </source>
</evidence>
<evidence type="ECO:0000313" key="4">
    <source>
        <dbReference type="EMBL" id="MRT00650.1"/>
    </source>
</evidence>
<dbReference type="InterPro" id="IPR002696">
    <property type="entry name" value="Membr_insert_effic_factor_YidD"/>
</dbReference>
<gene>
    <name evidence="4" type="primary">yidD</name>
    <name evidence="4" type="ORF">GJQ57_18565</name>
</gene>
<dbReference type="SMART" id="SM01234">
    <property type="entry name" value="Haemolytic"/>
    <property type="match status" value="1"/>
</dbReference>
<organism evidence="4 5">
    <name type="scientific">Ralstonia pickettii</name>
    <name type="common">Burkholderia pickettii</name>
    <dbReference type="NCBI Taxonomy" id="329"/>
    <lineage>
        <taxon>Bacteria</taxon>
        <taxon>Pseudomonadati</taxon>
        <taxon>Pseudomonadota</taxon>
        <taxon>Betaproteobacteria</taxon>
        <taxon>Burkholderiales</taxon>
        <taxon>Burkholderiaceae</taxon>
        <taxon>Ralstonia</taxon>
    </lineage>
</organism>
<dbReference type="HAMAP" id="MF_00386">
    <property type="entry name" value="UPF0161_YidD"/>
    <property type="match status" value="1"/>
</dbReference>
<dbReference type="Proteomes" id="UP000441032">
    <property type="component" value="Unassembled WGS sequence"/>
</dbReference>
<dbReference type="PANTHER" id="PTHR33383:SF1">
    <property type="entry name" value="MEMBRANE PROTEIN INSERTION EFFICIENCY FACTOR-RELATED"/>
    <property type="match status" value="1"/>
</dbReference>
<protein>
    <recommendedName>
        <fullName evidence="1">Putative membrane protein insertion efficiency factor</fullName>
    </recommendedName>
</protein>
<comment type="subcellular location">
    <subcellularLocation>
        <location evidence="1">Cell membrane</location>
        <topology evidence="1">Peripheral membrane protein</topology>
        <orientation evidence="1">Cytoplasmic side</orientation>
    </subcellularLocation>
</comment>
<dbReference type="EMBL" id="WJYN01000007">
    <property type="protein sequence ID" value="MRT00650.1"/>
    <property type="molecule type" value="Genomic_DNA"/>
</dbReference>
<comment type="caution">
    <text evidence="4">The sequence shown here is derived from an EMBL/GenBank/DDBJ whole genome shotgun (WGS) entry which is preliminary data.</text>
</comment>
<comment type="function">
    <text evidence="1">Could be involved in insertion of integral membrane proteins into the membrane.</text>
</comment>
<feature type="region of interest" description="Disordered" evidence="2">
    <location>
        <begin position="68"/>
        <end position="124"/>
    </location>
</feature>
<feature type="chain" id="PRO_5031122873" description="Putative membrane protein insertion efficiency factor" evidence="3">
    <location>
        <begin position="23"/>
        <end position="145"/>
    </location>
</feature>
<evidence type="ECO:0000313" key="5">
    <source>
        <dbReference type="Proteomes" id="UP000441032"/>
    </source>
</evidence>
<keyword evidence="1" id="KW-1003">Cell membrane</keyword>
<dbReference type="PANTHER" id="PTHR33383">
    <property type="entry name" value="MEMBRANE PROTEIN INSERTION EFFICIENCY FACTOR-RELATED"/>
    <property type="match status" value="1"/>
</dbReference>
<accession>A0A7X2HR34</accession>